<dbReference type="EMBL" id="JAGSOG010000096">
    <property type="protein sequence ID" value="MBR7835448.1"/>
    <property type="molecule type" value="Genomic_DNA"/>
</dbReference>
<proteinExistence type="predicted"/>
<evidence type="ECO:0000313" key="3">
    <source>
        <dbReference type="EMBL" id="MBR7835448.1"/>
    </source>
</evidence>
<evidence type="ECO:0000256" key="1">
    <source>
        <dbReference type="SAM" id="MobiDB-lite"/>
    </source>
</evidence>
<comment type="caution">
    <text evidence="3">The sequence shown here is derived from an EMBL/GenBank/DDBJ whole genome shotgun (WGS) entry which is preliminary data.</text>
</comment>
<sequence>MRKTTIGSATAGAVLCVLALAGCAGGHHGSTAGSGAIPGANTVTTSPAPTSGGQAGADGVPSGTPTGVAAVDSELNSVDQQLGVANTDLSQATAAPSDGG</sequence>
<organism evidence="3 4">
    <name type="scientific">Actinospica durhamensis</name>
    <dbReference type="NCBI Taxonomy" id="1508375"/>
    <lineage>
        <taxon>Bacteria</taxon>
        <taxon>Bacillati</taxon>
        <taxon>Actinomycetota</taxon>
        <taxon>Actinomycetes</taxon>
        <taxon>Catenulisporales</taxon>
        <taxon>Actinospicaceae</taxon>
        <taxon>Actinospica</taxon>
    </lineage>
</organism>
<dbReference type="RefSeq" id="WP_212529942.1">
    <property type="nucleotide sequence ID" value="NZ_JAGSOG010000096.1"/>
</dbReference>
<feature type="chain" id="PRO_5039044547" description="Lipoprotein" evidence="2">
    <location>
        <begin position="25"/>
        <end position="100"/>
    </location>
</feature>
<keyword evidence="2" id="KW-0732">Signal</keyword>
<reference evidence="3" key="1">
    <citation type="submission" date="2021-04" db="EMBL/GenBank/DDBJ databases">
        <title>Genome based classification of Actinospica acidithermotolerans sp. nov., an actinobacterium isolated from an Indonesian hot spring.</title>
        <authorList>
            <person name="Kusuma A.B."/>
            <person name="Putra K.E."/>
            <person name="Nafisah S."/>
            <person name="Loh J."/>
            <person name="Nouioui I."/>
            <person name="Goodfellow M."/>
        </authorList>
    </citation>
    <scope>NUCLEOTIDE SEQUENCE</scope>
    <source>
        <strain evidence="3">CSCA 57</strain>
    </source>
</reference>
<dbReference type="PROSITE" id="PS51257">
    <property type="entry name" value="PROKAR_LIPOPROTEIN"/>
    <property type="match status" value="1"/>
</dbReference>
<feature type="region of interest" description="Disordered" evidence="1">
    <location>
        <begin position="28"/>
        <end position="75"/>
    </location>
</feature>
<gene>
    <name evidence="3" type="ORF">KDL01_19390</name>
</gene>
<accession>A0A941EQS7</accession>
<evidence type="ECO:0000256" key="2">
    <source>
        <dbReference type="SAM" id="SignalP"/>
    </source>
</evidence>
<feature type="compositionally biased region" description="Polar residues" evidence="1">
    <location>
        <begin position="41"/>
        <end position="52"/>
    </location>
</feature>
<keyword evidence="4" id="KW-1185">Reference proteome</keyword>
<name>A0A941EQS7_9ACTN</name>
<dbReference type="Proteomes" id="UP000675781">
    <property type="component" value="Unassembled WGS sequence"/>
</dbReference>
<evidence type="ECO:0000313" key="4">
    <source>
        <dbReference type="Proteomes" id="UP000675781"/>
    </source>
</evidence>
<evidence type="ECO:0008006" key="5">
    <source>
        <dbReference type="Google" id="ProtNLM"/>
    </source>
</evidence>
<dbReference type="AlphaFoldDB" id="A0A941EQS7"/>
<feature type="signal peptide" evidence="2">
    <location>
        <begin position="1"/>
        <end position="24"/>
    </location>
</feature>
<protein>
    <recommendedName>
        <fullName evidence="5">Lipoprotein</fullName>
    </recommendedName>
</protein>